<gene>
    <name evidence="6" type="ORF">KHA94_06980</name>
</gene>
<evidence type="ECO:0000256" key="3">
    <source>
        <dbReference type="ARBA" id="ARBA00023125"/>
    </source>
</evidence>
<dbReference type="InterPro" id="IPR010992">
    <property type="entry name" value="IHF-like_DNA-bd_dom_sf"/>
</dbReference>
<dbReference type="Proteomes" id="UP000681027">
    <property type="component" value="Unassembled WGS sequence"/>
</dbReference>
<evidence type="ECO:0000256" key="5">
    <source>
        <dbReference type="SAM" id="MobiDB-lite"/>
    </source>
</evidence>
<organism evidence="6 7">
    <name type="scientific">Cytobacillus citreus</name>
    <dbReference type="NCBI Taxonomy" id="2833586"/>
    <lineage>
        <taxon>Bacteria</taxon>
        <taxon>Bacillati</taxon>
        <taxon>Bacillota</taxon>
        <taxon>Bacilli</taxon>
        <taxon>Bacillales</taxon>
        <taxon>Bacillaceae</taxon>
        <taxon>Cytobacillus</taxon>
    </lineage>
</organism>
<dbReference type="InterPro" id="IPR000119">
    <property type="entry name" value="Hist_DNA-bd"/>
</dbReference>
<sequence length="132" mass="14977">MSTGKEDNTQHNTQQEKQNTLDDCAGNVRNQNDIEIMASKATGVHKDTVKTVFNAMWDAICEELENGNEVKLHGKGSFYLSKRSSRIGRNPLTGEEFDVPEREAMAFQTSPAYARRLRRSRKALSEQDKNKE</sequence>
<comment type="caution">
    <text evidence="6">The sequence shown here is derived from an EMBL/GenBank/DDBJ whole genome shotgun (WGS) entry which is preliminary data.</text>
</comment>
<dbReference type="SMART" id="SM00411">
    <property type="entry name" value="BHL"/>
    <property type="match status" value="1"/>
</dbReference>
<evidence type="ECO:0000313" key="7">
    <source>
        <dbReference type="Proteomes" id="UP000681027"/>
    </source>
</evidence>
<protein>
    <submittedName>
        <fullName evidence="6">HU family DNA-binding protein</fullName>
    </submittedName>
</protein>
<evidence type="ECO:0000313" key="6">
    <source>
        <dbReference type="EMBL" id="MBS4189948.1"/>
    </source>
</evidence>
<dbReference type="PANTHER" id="PTHR33175">
    <property type="entry name" value="DNA-BINDING PROTEIN HU"/>
    <property type="match status" value="1"/>
</dbReference>
<dbReference type="EMBL" id="JAGYPM010000002">
    <property type="protein sequence ID" value="MBS4189948.1"/>
    <property type="molecule type" value="Genomic_DNA"/>
</dbReference>
<reference evidence="6 7" key="1">
    <citation type="submission" date="2021-05" db="EMBL/GenBank/DDBJ databases">
        <title>Novel Bacillus species.</title>
        <authorList>
            <person name="Liu G."/>
        </authorList>
    </citation>
    <scope>NUCLEOTIDE SEQUENCE [LARGE SCALE GENOMIC DNA]</scope>
    <source>
        <strain evidence="6 7">FJAT-49705</strain>
    </source>
</reference>
<dbReference type="RefSeq" id="WP_213101443.1">
    <property type="nucleotide sequence ID" value="NZ_JAGYPM010000002.1"/>
</dbReference>
<dbReference type="SUPFAM" id="SSF47729">
    <property type="entry name" value="IHF-like DNA-binding proteins"/>
    <property type="match status" value="1"/>
</dbReference>
<evidence type="ECO:0000256" key="2">
    <source>
        <dbReference type="ARBA" id="ARBA00023067"/>
    </source>
</evidence>
<dbReference type="Pfam" id="PF00216">
    <property type="entry name" value="Bac_DNA_binding"/>
    <property type="match status" value="1"/>
</dbReference>
<feature type="region of interest" description="Disordered" evidence="5">
    <location>
        <begin position="1"/>
        <end position="26"/>
    </location>
</feature>
<dbReference type="CDD" id="cd00591">
    <property type="entry name" value="HU_IHF"/>
    <property type="match status" value="1"/>
</dbReference>
<name>A0ABS5NS31_9BACI</name>
<dbReference type="Gene3D" id="4.10.520.10">
    <property type="entry name" value="IHF-like DNA-binding proteins"/>
    <property type="match status" value="1"/>
</dbReference>
<accession>A0ABS5NS31</accession>
<evidence type="ECO:0000256" key="1">
    <source>
        <dbReference type="ARBA" id="ARBA00010529"/>
    </source>
</evidence>
<keyword evidence="7" id="KW-1185">Reference proteome</keyword>
<dbReference type="PANTHER" id="PTHR33175:SF3">
    <property type="entry name" value="DNA-BINDING PROTEIN HU-BETA"/>
    <property type="match status" value="1"/>
</dbReference>
<keyword evidence="3 6" id="KW-0238">DNA-binding</keyword>
<keyword evidence="2" id="KW-0226">DNA condensation</keyword>
<dbReference type="GO" id="GO:0003677">
    <property type="term" value="F:DNA binding"/>
    <property type="evidence" value="ECO:0007669"/>
    <property type="project" value="UniProtKB-KW"/>
</dbReference>
<proteinExistence type="inferred from homology"/>
<comment type="similarity">
    <text evidence="1 4">Belongs to the bacterial histone-like protein family.</text>
</comment>
<dbReference type="PRINTS" id="PR01727">
    <property type="entry name" value="DNABINDINGHU"/>
</dbReference>
<evidence type="ECO:0000256" key="4">
    <source>
        <dbReference type="RuleBase" id="RU003939"/>
    </source>
</evidence>